<dbReference type="InterPro" id="IPR007899">
    <property type="entry name" value="CHAD_dom"/>
</dbReference>
<sequence>MARNTRQDPTEAQAGAGGAPPASRTKAPAESATGALQRLSLQTGLHAIADAWAREVRRRVRQLAKGDQAGEAGAPALIHDLRVYVRRFCALSDLLPRRARERSARRALRKEVAWAMQPLSRAHDWDVLAGELLPRLYEAEPDLDREATGQRAAARSAVARGEMYIHLRSERFQSLLQQFQERDGDMHAVVADRSSKALYARIRRKLERWDEKARDRLADKSVMRDASVQQQARTQVERLRYASEGLMQACPFRKLERYVQSLEKLQAALGDVQDLRMAARLGPVVCVSLSSGKLADAASRKACRRMLRKAEATLRAARRRFMRQPSFWTDAEWEKVSRRLAQATPGGQAPRK</sequence>
<dbReference type="Proteomes" id="UP000494117">
    <property type="component" value="Unassembled WGS sequence"/>
</dbReference>
<evidence type="ECO:0000313" key="4">
    <source>
        <dbReference type="Proteomes" id="UP000494117"/>
    </source>
</evidence>
<feature type="domain" description="CHAD" evidence="2">
    <location>
        <begin position="38"/>
        <end position="338"/>
    </location>
</feature>
<feature type="region of interest" description="Disordered" evidence="1">
    <location>
        <begin position="1"/>
        <end position="32"/>
    </location>
</feature>
<dbReference type="PANTHER" id="PTHR39339">
    <property type="entry name" value="SLR1444 PROTEIN"/>
    <property type="match status" value="1"/>
</dbReference>
<dbReference type="EMBL" id="CADILG010000005">
    <property type="protein sequence ID" value="CAB3839750.1"/>
    <property type="molecule type" value="Genomic_DNA"/>
</dbReference>
<dbReference type="AlphaFoldDB" id="A0A6S7CB88"/>
<gene>
    <name evidence="3" type="ORF">LMG26858_01132</name>
</gene>
<name>A0A6S7CB88_9BURK</name>
<dbReference type="PANTHER" id="PTHR39339:SF1">
    <property type="entry name" value="CHAD DOMAIN-CONTAINING PROTEIN"/>
    <property type="match status" value="1"/>
</dbReference>
<dbReference type="Pfam" id="PF05235">
    <property type="entry name" value="CHAD"/>
    <property type="match status" value="1"/>
</dbReference>
<dbReference type="PROSITE" id="PS51708">
    <property type="entry name" value="CHAD"/>
    <property type="match status" value="1"/>
</dbReference>
<accession>A0A6S7CB88</accession>
<dbReference type="SMART" id="SM00880">
    <property type="entry name" value="CHAD"/>
    <property type="match status" value="1"/>
</dbReference>
<evidence type="ECO:0000256" key="1">
    <source>
        <dbReference type="SAM" id="MobiDB-lite"/>
    </source>
</evidence>
<dbReference type="Gene3D" id="1.40.20.10">
    <property type="entry name" value="CHAD domain"/>
    <property type="match status" value="1"/>
</dbReference>
<evidence type="ECO:0000313" key="3">
    <source>
        <dbReference type="EMBL" id="CAB3839750.1"/>
    </source>
</evidence>
<reference evidence="3 4" key="1">
    <citation type="submission" date="2020-04" db="EMBL/GenBank/DDBJ databases">
        <authorList>
            <person name="De Canck E."/>
        </authorList>
    </citation>
    <scope>NUCLEOTIDE SEQUENCE [LARGE SCALE GENOMIC DNA]</scope>
    <source>
        <strain evidence="3 4">LMG 26858</strain>
    </source>
</reference>
<dbReference type="RefSeq" id="WP_175206014.1">
    <property type="nucleotide sequence ID" value="NZ_CADILG010000005.1"/>
</dbReference>
<proteinExistence type="predicted"/>
<evidence type="ECO:0000259" key="2">
    <source>
        <dbReference type="PROSITE" id="PS51708"/>
    </source>
</evidence>
<protein>
    <recommendedName>
        <fullName evidence="2">CHAD domain-containing protein</fullName>
    </recommendedName>
</protein>
<keyword evidence="4" id="KW-1185">Reference proteome</keyword>
<organism evidence="3 4">
    <name type="scientific">Achromobacter anxifer</name>
    <dbReference type="NCBI Taxonomy" id="1287737"/>
    <lineage>
        <taxon>Bacteria</taxon>
        <taxon>Pseudomonadati</taxon>
        <taxon>Pseudomonadota</taxon>
        <taxon>Betaproteobacteria</taxon>
        <taxon>Burkholderiales</taxon>
        <taxon>Alcaligenaceae</taxon>
        <taxon>Achromobacter</taxon>
    </lineage>
</organism>
<dbReference type="InterPro" id="IPR038186">
    <property type="entry name" value="CHAD_dom_sf"/>
</dbReference>